<dbReference type="AlphaFoldDB" id="A0AA49GKN3"/>
<reference evidence="2" key="2">
    <citation type="journal article" date="2024" name="Antonie Van Leeuwenhoek">
        <title>Roseihalotalea indica gen. nov., sp. nov., a halophilic Bacteroidetes from mesopelagic Southwest Indian Ocean with higher carbohydrate metabolic potential.</title>
        <authorList>
            <person name="Chen B."/>
            <person name="Zhang M."/>
            <person name="Lin D."/>
            <person name="Ye J."/>
            <person name="Tang K."/>
        </authorList>
    </citation>
    <scope>NUCLEOTIDE SEQUENCE</scope>
    <source>
        <strain evidence="2">TK19036</strain>
    </source>
</reference>
<dbReference type="EMBL" id="CP120682">
    <property type="protein sequence ID" value="WKN35133.1"/>
    <property type="molecule type" value="Genomic_DNA"/>
</dbReference>
<feature type="region of interest" description="Disordered" evidence="1">
    <location>
        <begin position="217"/>
        <end position="250"/>
    </location>
</feature>
<reference evidence="2" key="1">
    <citation type="journal article" date="2023" name="Comput. Struct. Biotechnol. J.">
        <title>Discovery of a novel marine Bacteroidetes with a rich repertoire of carbohydrate-active enzymes.</title>
        <authorList>
            <person name="Chen B."/>
            <person name="Liu G."/>
            <person name="Chen Q."/>
            <person name="Wang H."/>
            <person name="Liu L."/>
            <person name="Tang K."/>
        </authorList>
    </citation>
    <scope>NUCLEOTIDE SEQUENCE</scope>
    <source>
        <strain evidence="2">TK19036</strain>
    </source>
</reference>
<name>A0AA49GKN3_9BACT</name>
<organism evidence="2">
    <name type="scientific">Roseihalotalea indica</name>
    <dbReference type="NCBI Taxonomy" id="2867963"/>
    <lineage>
        <taxon>Bacteria</taxon>
        <taxon>Pseudomonadati</taxon>
        <taxon>Bacteroidota</taxon>
        <taxon>Cytophagia</taxon>
        <taxon>Cytophagales</taxon>
        <taxon>Catalimonadaceae</taxon>
        <taxon>Roseihalotalea</taxon>
    </lineage>
</organism>
<sequence length="250" mass="28919">MKRYINKAAFAKTAFESSTVGMLTFIAHPVAKEGNYVGNIYEGDRLMDRFFLTVSEKEKNTQVNVDLGVFNFRDLSAQGRKTFVVQAGGYILFYNSKQDTPYRITLERVNESTKKMAAEFDTQKLNKKDLFVVSLVRPGKYIATSDKNKTVNVDVPYPDKKVFEERNTIINPITVRLNPEGFENDEVRLLPSQGLIFQVEDPTSIAIRLEKEYTKPDKNAAFDTMPTKPKRKKKVSRKYRWENPKYYPKR</sequence>
<accession>A0AA49GKN3</accession>
<evidence type="ECO:0000313" key="2">
    <source>
        <dbReference type="EMBL" id="WKN35133.1"/>
    </source>
</evidence>
<gene>
    <name evidence="2" type="ORF">K4G66_22410</name>
</gene>
<protein>
    <submittedName>
        <fullName evidence="2">Uncharacterized protein</fullName>
    </submittedName>
</protein>
<proteinExistence type="predicted"/>
<feature type="compositionally biased region" description="Basic residues" evidence="1">
    <location>
        <begin position="228"/>
        <end position="238"/>
    </location>
</feature>
<evidence type="ECO:0000256" key="1">
    <source>
        <dbReference type="SAM" id="MobiDB-lite"/>
    </source>
</evidence>